<dbReference type="Gene3D" id="3.30.420.40">
    <property type="match status" value="2"/>
</dbReference>
<keyword evidence="3" id="KW-1185">Reference proteome</keyword>
<dbReference type="InterPro" id="IPR000905">
    <property type="entry name" value="Gcp-like_dom"/>
</dbReference>
<evidence type="ECO:0000313" key="3">
    <source>
        <dbReference type="Proteomes" id="UP000288096"/>
    </source>
</evidence>
<dbReference type="InterPro" id="IPR043129">
    <property type="entry name" value="ATPase_NBD"/>
</dbReference>
<gene>
    <name evidence="2" type="ORF">DENIS_0557</name>
</gene>
<name>A0A401FRN1_9BACT</name>
<organism evidence="2 3">
    <name type="scientific">Desulfonema ishimotonii</name>
    <dbReference type="NCBI Taxonomy" id="45657"/>
    <lineage>
        <taxon>Bacteria</taxon>
        <taxon>Pseudomonadati</taxon>
        <taxon>Thermodesulfobacteriota</taxon>
        <taxon>Desulfobacteria</taxon>
        <taxon>Desulfobacterales</taxon>
        <taxon>Desulfococcaceae</taxon>
        <taxon>Desulfonema</taxon>
    </lineage>
</organism>
<protein>
    <submittedName>
        <fullName evidence="2">tRNA (Adenosine(37)-N6)-threonylcarbamoyltransfe rase complex dimerization subunit type 1 TsaB</fullName>
    </submittedName>
</protein>
<dbReference type="GO" id="GO:0002949">
    <property type="term" value="P:tRNA threonylcarbamoyladenosine modification"/>
    <property type="evidence" value="ECO:0007669"/>
    <property type="project" value="InterPro"/>
</dbReference>
<accession>A0A401FRN1</accession>
<dbReference type="Proteomes" id="UP000288096">
    <property type="component" value="Unassembled WGS sequence"/>
</dbReference>
<dbReference type="SUPFAM" id="SSF53067">
    <property type="entry name" value="Actin-like ATPase domain"/>
    <property type="match status" value="2"/>
</dbReference>
<dbReference type="EMBL" id="BEXT01000001">
    <property type="protein sequence ID" value="GBC59618.1"/>
    <property type="molecule type" value="Genomic_DNA"/>
</dbReference>
<comment type="caution">
    <text evidence="2">The sequence shown here is derived from an EMBL/GenBank/DDBJ whole genome shotgun (WGS) entry which is preliminary data.</text>
</comment>
<dbReference type="RefSeq" id="WP_124327117.1">
    <property type="nucleotide sequence ID" value="NZ_BEXT01000001.1"/>
</dbReference>
<reference evidence="3" key="1">
    <citation type="submission" date="2017-11" db="EMBL/GenBank/DDBJ databases">
        <authorList>
            <person name="Watanabe M."/>
            <person name="Kojima H."/>
        </authorList>
    </citation>
    <scope>NUCLEOTIDE SEQUENCE [LARGE SCALE GENOMIC DNA]</scope>
    <source>
        <strain evidence="3">Tokyo 01</strain>
    </source>
</reference>
<dbReference type="PANTHER" id="PTHR11735">
    <property type="entry name" value="TRNA N6-ADENOSINE THREONYLCARBAMOYLTRANSFERASE"/>
    <property type="match status" value="1"/>
</dbReference>
<dbReference type="Pfam" id="PF00814">
    <property type="entry name" value="TsaD"/>
    <property type="match status" value="1"/>
</dbReference>
<dbReference type="PANTHER" id="PTHR11735:SF11">
    <property type="entry name" value="TRNA THREONYLCARBAMOYLADENOSINE BIOSYNTHESIS PROTEIN TSAB"/>
    <property type="match status" value="1"/>
</dbReference>
<evidence type="ECO:0000259" key="1">
    <source>
        <dbReference type="Pfam" id="PF00814"/>
    </source>
</evidence>
<sequence length="243" mass="25605">MGGVREGLSGGEPPPRILAVDTATRSCSVAVTESEGVLAEMTVVRRQTHSRHLMEMIHAVLSAAGLGVGDLDALAVTRGPGSFTGLRIGISTVKGLALAACKPLIGISTLEALAAGLCFSSDPICPVLDARKGEVYIARYRYAGGKLTQEKTARALSPDAAVSGIASPHLFVGNGALLYREQITARLGELARFAAPAHHIIRAEMVARLARVRLIRGEADPLATFAPRYIRKSDAELSFGRKP</sequence>
<dbReference type="GO" id="GO:0005829">
    <property type="term" value="C:cytosol"/>
    <property type="evidence" value="ECO:0007669"/>
    <property type="project" value="TreeGrafter"/>
</dbReference>
<feature type="domain" description="Gcp-like" evidence="1">
    <location>
        <begin position="47"/>
        <end position="237"/>
    </location>
</feature>
<dbReference type="AlphaFoldDB" id="A0A401FRN1"/>
<evidence type="ECO:0000313" key="2">
    <source>
        <dbReference type="EMBL" id="GBC59618.1"/>
    </source>
</evidence>
<dbReference type="CDD" id="cd24032">
    <property type="entry name" value="ASKHA_NBD_TsaB"/>
    <property type="match status" value="1"/>
</dbReference>
<dbReference type="OrthoDB" id="9809995at2"/>
<reference evidence="3" key="2">
    <citation type="submission" date="2019-01" db="EMBL/GenBank/DDBJ databases">
        <title>Genome sequence of Desulfonema ishimotonii strain Tokyo 01.</title>
        <authorList>
            <person name="Fukui M."/>
        </authorList>
    </citation>
    <scope>NUCLEOTIDE SEQUENCE [LARGE SCALE GENOMIC DNA]</scope>
    <source>
        <strain evidence="3">Tokyo 01</strain>
    </source>
</reference>
<dbReference type="InterPro" id="IPR022496">
    <property type="entry name" value="T6A_TsaB"/>
</dbReference>
<dbReference type="NCBIfam" id="TIGR03725">
    <property type="entry name" value="T6A_YeaZ"/>
    <property type="match status" value="1"/>
</dbReference>
<proteinExistence type="predicted"/>